<evidence type="ECO:0000256" key="4">
    <source>
        <dbReference type="ARBA" id="ARBA00023134"/>
    </source>
</evidence>
<organism evidence="8 9">
    <name type="scientific">Paenibacillus naphthalenovorans</name>
    <dbReference type="NCBI Taxonomy" id="162209"/>
    <lineage>
        <taxon>Bacteria</taxon>
        <taxon>Bacillati</taxon>
        <taxon>Bacillota</taxon>
        <taxon>Bacilli</taxon>
        <taxon>Bacillales</taxon>
        <taxon>Paenibacillaceae</taxon>
        <taxon>Paenibacillus</taxon>
    </lineage>
</organism>
<dbReference type="CDD" id="cd09912">
    <property type="entry name" value="DLP_2"/>
    <property type="match status" value="2"/>
</dbReference>
<reference evidence="9" key="1">
    <citation type="submission" date="2015-12" db="EMBL/GenBank/DDBJ databases">
        <title>Complete genome sequences of two moderately thermophilic Paenibacillus species.</title>
        <authorList>
            <person name="Butler R.III."/>
            <person name="Wang J."/>
            <person name="Stark B.C."/>
            <person name="Pombert J.-F."/>
        </authorList>
    </citation>
    <scope>NUCLEOTIDE SEQUENCE [LARGE SCALE GENOMIC DNA]</scope>
    <source>
        <strain evidence="9">32O-Y</strain>
    </source>
</reference>
<dbReference type="Proteomes" id="UP000061660">
    <property type="component" value="Chromosome"/>
</dbReference>
<dbReference type="Gene3D" id="3.40.50.300">
    <property type="entry name" value="P-loop containing nucleotide triphosphate hydrolases"/>
    <property type="match status" value="2"/>
</dbReference>
<protein>
    <submittedName>
        <fullName evidence="8">Dynamin</fullName>
    </submittedName>
</protein>
<dbReference type="STRING" id="162209.IJ22_22470"/>
<proteinExistence type="predicted"/>
<evidence type="ECO:0000256" key="5">
    <source>
        <dbReference type="ARBA" id="ARBA00023136"/>
    </source>
</evidence>
<keyword evidence="5" id="KW-0472">Membrane</keyword>
<evidence type="ECO:0000259" key="7">
    <source>
        <dbReference type="Pfam" id="PF00350"/>
    </source>
</evidence>
<evidence type="ECO:0000313" key="9">
    <source>
        <dbReference type="Proteomes" id="UP000061660"/>
    </source>
</evidence>
<dbReference type="OrthoDB" id="5477114at2"/>
<dbReference type="Pfam" id="PF00350">
    <property type="entry name" value="Dynamin_N"/>
    <property type="match status" value="2"/>
</dbReference>
<dbReference type="RefSeq" id="WP_145862528.1">
    <property type="nucleotide sequence ID" value="NZ_CP013652.1"/>
</dbReference>
<name>A0A0U2W5C4_9BACL</name>
<evidence type="ECO:0000256" key="1">
    <source>
        <dbReference type="ARBA" id="ARBA00004370"/>
    </source>
</evidence>
<dbReference type="KEGG" id="pnp:IJ22_22470"/>
<dbReference type="InterPro" id="IPR027417">
    <property type="entry name" value="P-loop_NTPase"/>
</dbReference>
<dbReference type="EMBL" id="CP013652">
    <property type="protein sequence ID" value="ALS22621.1"/>
    <property type="molecule type" value="Genomic_DNA"/>
</dbReference>
<dbReference type="GO" id="GO:0005525">
    <property type="term" value="F:GTP binding"/>
    <property type="evidence" value="ECO:0007669"/>
    <property type="project" value="UniProtKB-KW"/>
</dbReference>
<dbReference type="InterPro" id="IPR027094">
    <property type="entry name" value="Mitofusin_fam"/>
</dbReference>
<evidence type="ECO:0000256" key="2">
    <source>
        <dbReference type="ARBA" id="ARBA00022741"/>
    </source>
</evidence>
<feature type="domain" description="Dynamin N-terminal" evidence="7">
    <location>
        <begin position="649"/>
        <end position="876"/>
    </location>
</feature>
<keyword evidence="4" id="KW-0342">GTP-binding</keyword>
<evidence type="ECO:0000256" key="6">
    <source>
        <dbReference type="SAM" id="Coils"/>
    </source>
</evidence>
<comment type="subcellular location">
    <subcellularLocation>
        <location evidence="1">Membrane</location>
    </subcellularLocation>
</comment>
<keyword evidence="3" id="KW-0378">Hydrolase</keyword>
<dbReference type="GO" id="GO:0016020">
    <property type="term" value="C:membrane"/>
    <property type="evidence" value="ECO:0007669"/>
    <property type="project" value="UniProtKB-SubCell"/>
</dbReference>
<reference evidence="8 9" key="2">
    <citation type="journal article" date="2016" name="Genome Announc.">
        <title>Complete Genome Sequences of Two Interactive Moderate Thermophiles, Paenibacillus napthalenovorans 32O-Y and Paenibacillus sp. 32O-W.</title>
        <authorList>
            <person name="Butler R.R.III."/>
            <person name="Wang J."/>
            <person name="Stark B.C."/>
            <person name="Pombert J.F."/>
        </authorList>
    </citation>
    <scope>NUCLEOTIDE SEQUENCE [LARGE SCALE GENOMIC DNA]</scope>
    <source>
        <strain evidence="8 9">32O-Y</strain>
    </source>
</reference>
<evidence type="ECO:0000313" key="8">
    <source>
        <dbReference type="EMBL" id="ALS22621.1"/>
    </source>
</evidence>
<keyword evidence="2" id="KW-0547">Nucleotide-binding</keyword>
<dbReference type="PANTHER" id="PTHR10465:SF0">
    <property type="entry name" value="SARCALUMENIN"/>
    <property type="match status" value="1"/>
</dbReference>
<feature type="domain" description="Dynamin N-terminal" evidence="7">
    <location>
        <begin position="63"/>
        <end position="219"/>
    </location>
</feature>
<keyword evidence="9" id="KW-1185">Reference proteome</keyword>
<evidence type="ECO:0000256" key="3">
    <source>
        <dbReference type="ARBA" id="ARBA00022801"/>
    </source>
</evidence>
<feature type="coiled-coil region" evidence="6">
    <location>
        <begin position="608"/>
        <end position="645"/>
    </location>
</feature>
<keyword evidence="6" id="KW-0175">Coiled coil</keyword>
<sequence length="1233" mass="135231">MKSVMTSGEAISVQEQAGNMNPDATMEEAVRHLLTQVEQAGDQENGRKFKQLLAKAESGRLHLAFCGHFSAGKSSLINKLCGHTLLPSSPIPTSANIVSIVDGEAGAQVIYRHESLDGDGAAKVEQVPLDDLAEHCRNGEAIETVEIRYPIPFLKGHVALLDTPGIDSTDDAHQLATESALHLADVVFYVMDYNHVQSEINLAFTKKLTEWGKPLYLIVNMMDKHREHEVPLDVYQAGVREAFANWGVTPAGIVYTSVKMPDHPASEWSELESLLGRLIELREPLVRLSLEKSARALAAAHAAKMAEANEPAKEALRAKIAADEGYEAAQEQMREASAELARLTALPQELVAALRKDVTAVLEAANVIPAVTRDLAHVYLDSRRPGFKVGWLGSAAKTAAERQQRLAALHRDFVSQVETQVERHVQQSVKAAFEGHGLPAGLAAEAADRIHAEITPEWLAAQVNEAAVFGGEYTMTYSKQIAAEAKALYRKQAFAVADELADALAAALQPRFTALRGQVAELDARLAASRELERLAQAEAAYGEALLAQLPAAAAPALPAPAAAAAPQAAAPAVREPSESLAWLAQQAGRGPAAGGAALAAGGHRGRLREAAARLNAAAQELDGLAALQSIRRSLQEKAERLANNRFTVALFGAFSAGKSSFANALIGERVLPVSPNPTTAAINKIMPPDPEAGWPHGTARVRMKSRDRLTSDLLYSLEVLGVPAGSLADALEIIRRLKADQVPGKGKPHYAFLKAVEKGWDEMSPSLGQDLRVTADQFGDYAADEARSCFVELIELYYANPLTEQGVVLVDTPGADSINARHTGVAFEYIKNADAILFVTYYNHAFSHADKEFLLQLGRVKDSFEMDKMFFIVNAADLASSAEELEGVVNHVENNLLQHGIRQPRIYPLSSYYALEGKLRKDEETVSQSGILRFEQEFVRFTFEELTEMAIQAGDADIRRAAETLQRWMDSAREDAAERSRQAEALRASWAAGASLLERQDGDADARELAKEIQELLYYVKQRTQYRFGELFNLAFNPSVFREDGRDIKTVLQSAWEDLRRMISFDLTQEVLATTLRIENKINKLVRQSAVTWVAAIQERGIPSFDAPDFEPMKLRTPELSLSLEAEDIQIKWLAGYYKNPKHFFEGDGKAQLRRELESRLNGPMDRFVEAQTALLAAAYEAQLRSATVELADRLRQALEEHVSGLIEALEMKLDLHELQAKHERLLNRIGS</sequence>
<dbReference type="SUPFAM" id="SSF52540">
    <property type="entry name" value="P-loop containing nucleoside triphosphate hydrolases"/>
    <property type="match status" value="2"/>
</dbReference>
<accession>A0A0U2W5C4</accession>
<dbReference type="PANTHER" id="PTHR10465">
    <property type="entry name" value="TRANSMEMBRANE GTPASE FZO1"/>
    <property type="match status" value="1"/>
</dbReference>
<dbReference type="InterPro" id="IPR045063">
    <property type="entry name" value="Dynamin_N"/>
</dbReference>
<dbReference type="AlphaFoldDB" id="A0A0U2W5C4"/>
<dbReference type="GO" id="GO:0003924">
    <property type="term" value="F:GTPase activity"/>
    <property type="evidence" value="ECO:0007669"/>
    <property type="project" value="InterPro"/>
</dbReference>
<gene>
    <name evidence="8" type="ORF">IJ22_22470</name>
</gene>
<dbReference type="PATRIC" id="fig|162209.4.peg.2392"/>